<name>A0A2L0UFN7_9MICC</name>
<sequence>MTNGDLQKIRVAAADKEDVEFELDRAELILKEAVTEALSHGEDIEVVAEVAELPLDDVSELARRTAAPGPILPL</sequence>
<evidence type="ECO:0000313" key="2">
    <source>
        <dbReference type="Proteomes" id="UP000239187"/>
    </source>
</evidence>
<evidence type="ECO:0000313" key="1">
    <source>
        <dbReference type="EMBL" id="AUZ88061.1"/>
    </source>
</evidence>
<gene>
    <name evidence="1" type="ORF">CVO76_10795</name>
</gene>
<protein>
    <submittedName>
        <fullName evidence="1">Uncharacterized protein</fullName>
    </submittedName>
</protein>
<dbReference type="Proteomes" id="UP000239187">
    <property type="component" value="Chromosome"/>
</dbReference>
<accession>A0A2L0UFN7</accession>
<dbReference type="EMBL" id="CP024915">
    <property type="protein sequence ID" value="AUZ88061.1"/>
    <property type="molecule type" value="Genomic_DNA"/>
</dbReference>
<organism evidence="1 2">
    <name type="scientific">Arthrobacter agilis</name>
    <dbReference type="NCBI Taxonomy" id="37921"/>
    <lineage>
        <taxon>Bacteria</taxon>
        <taxon>Bacillati</taxon>
        <taxon>Actinomycetota</taxon>
        <taxon>Actinomycetes</taxon>
        <taxon>Micrococcales</taxon>
        <taxon>Micrococcaceae</taxon>
        <taxon>Arthrobacter</taxon>
    </lineage>
</organism>
<reference evidence="1 2" key="1">
    <citation type="submission" date="2017-11" db="EMBL/GenBank/DDBJ databases">
        <title>Draft genome of Arthrobacter agilis strain UMCV2, a plant growth-promoting rhizobacterium and biocontrol capacity of phytopathogenic fungi.</title>
        <authorList>
            <person name="Martinez-Camara R."/>
            <person name="Santoyo G."/>
            <person name="Moreno-Hagelsieb G."/>
            <person name="Valencia-Cantero E."/>
        </authorList>
    </citation>
    <scope>NUCLEOTIDE SEQUENCE [LARGE SCALE GENOMIC DNA]</scope>
    <source>
        <strain evidence="1 2">UMCV2</strain>
    </source>
</reference>
<proteinExistence type="predicted"/>
<dbReference type="RefSeq" id="WP_208739235.1">
    <property type="nucleotide sequence ID" value="NZ_CP024915.1"/>
</dbReference>
<dbReference type="AlphaFoldDB" id="A0A2L0UFN7"/>